<reference evidence="6" key="1">
    <citation type="submission" date="2020-08" db="EMBL/GenBank/DDBJ databases">
        <title>Genome public.</title>
        <authorList>
            <person name="Liu C."/>
            <person name="Sun Q."/>
        </authorList>
    </citation>
    <scope>NUCLEOTIDE SEQUENCE</scope>
    <source>
        <strain evidence="6">NSJ-31</strain>
    </source>
</reference>
<feature type="domain" description="3-keto-alpha-glucoside-1,2-lyase/3-keto-2-hydroxy-glucal hydratase" evidence="2">
    <location>
        <begin position="1400"/>
        <end position="1556"/>
    </location>
</feature>
<dbReference type="Pfam" id="PF20736">
    <property type="entry name" value="Glyco_hydro127M"/>
    <property type="match status" value="2"/>
</dbReference>
<evidence type="ECO:0000259" key="4">
    <source>
        <dbReference type="Pfam" id="PF20736"/>
    </source>
</evidence>
<dbReference type="InterPro" id="IPR010496">
    <property type="entry name" value="AL/BT2_dom"/>
</dbReference>
<dbReference type="SUPFAM" id="SSF49785">
    <property type="entry name" value="Galactose-binding domain-like"/>
    <property type="match status" value="2"/>
</dbReference>
<protein>
    <submittedName>
        <fullName evidence="6">Glycoside hydrolase family 127 protein</fullName>
    </submittedName>
</protein>
<feature type="non-terminal residue" evidence="6">
    <location>
        <position position="2739"/>
    </location>
</feature>
<dbReference type="InterPro" id="IPR012878">
    <property type="entry name" value="Beta-AFase-like_GH127_cat"/>
</dbReference>
<dbReference type="Proteomes" id="UP000653127">
    <property type="component" value="Unassembled WGS sequence"/>
</dbReference>
<dbReference type="InterPro" id="IPR049049">
    <property type="entry name" value="Beta-AFase-like_GH127_C"/>
</dbReference>
<feature type="domain" description="Non-reducing end beta-L-arabinofuranosidase-like GH127 catalytic" evidence="3">
    <location>
        <begin position="1648"/>
        <end position="2056"/>
    </location>
</feature>
<evidence type="ECO:0000313" key="6">
    <source>
        <dbReference type="EMBL" id="MBC8547808.1"/>
    </source>
</evidence>
<sequence>MKKHRKALQRWISFGLSAAMLCSPLTALADGGSPLPEALAVKELATARVSYGSSLEDALAVLPQTVDVVVEHNEPDLPSEILFQDDFANEATSEANWSSEYDPQNVVSFTDGKVSFGKSTNLKLVTGDEEWTDFVVEADISGESAEPTNNFGIMFRCTGITPEKADSYNGYYAGIGYSTTTKGNALVVGYANGSWNHITSLPITYQAKQKYNLKVVAYQDIITVFLDGVKLYQFQDRLFQNGVAGLRSYNEPFEATSFQVRTVTKADRDECGIVEEKIVSAQVAEWTCDGYDGKTPGSYSCTGTLAASKEFSNPRGLKAVCSVTVKDLPPLIDSDTAHALDFTQVNIDDAFWGARQKQFICQVIPAGISNVEKGGGGIPNIKNAALKHRGEAYGGFSGAFYVDSDVHKVLESMCYALQIDPKGDQEIMKGQQYIRDKLEEWIPYYVDAQEEDGYFDTYFTLTTNPKWTDFNLHELYCAGHFYEAAVAHYRATGDTRLLDVAVKNADYVDSLFGPGKWKQVPGHQEIELALIKLANLCTEISELNGVNYGEKADKYIALSKFFLDTRGDYEGRHGTNHNSAQVQDHKPVAEQTEAVGHAVRAQYMYTGMADVALLEGTDVYDTALLSLWEDVTHRKQYVTGGVGSNPPAYPEGFDDKPYVLPNDTAYCETCANIANTMWNQRMNLLYGDSKYADIMERDLYNSIISCVNFDGDRFFYGNPMASNGGKQRSAWFGTACCPPNLMRTVEALGSYVYTQKGDEITLNLYVGSETDLNVGGNLVKLNLDTEMPWYGKSTMTVKVGEPQAFSIRFRVPDWATGENTVLVNGGAVSAVPDAAGYVVIDRTWEDGDTVELDFPMEVKRLHSDERVVTNLGKTAIQRGPIIYAAEAADNDFNFHSATLPPESEFTTEWVENLDGEEDPYRIKSVMKLHAPGKYFDEEITWTLIPYYSWCNRGAGSMAVYFNEEGVEDRPLEQMATPSASYTNPSETVLSLNDGTDARWTTWTQPTPNPWVQYDFDMNVTLWGCNVKWYDDGGGVQIPDGLTIEYWNGSEFVPVDQIGAYDTFKKNTENEYLFKPVITSKIRMNIKNDVKNVASGIMEWKLLGSLKEIDYTDIGLSAVRYGDRAYAGEYNTLNVATFAPATSNRFRALMDCGKPVGMKEFRLRTADGSYIEQQGVPTASYTLPNSNLGAVNDGKGMDQSSASLDAETWSTYPQSGEQWVEYTFEQPYTVDQAEICWYRAWDDGVVSPNAWKIQYFADGEWKDAEQSISELAGFDSKTYEYEVALPKGAPVPAVAADYDKGLAKIAVEQADALPGTAVITVTSAFDDAISRTYTIRFTEREDNLPGLLSVGSVPDITVAHGSSLEDAAALLPKTVDATIENSLPETSETLFEDNFTNAQASAAKWTAYDPQGAVSFTDGKVSFGKSTNLKLVTGDQSWSDYVVEATLSGSANPTNNFGIMFRCTGVTGDTADSYQGYYAGIGLSGEFGGTALCVGYADGSWHYIDGVAHNYEGGRDYKLKVVAYQDTITVFLDGVKMYQFKDSRFANGQAGLRSWNMDFQSTDFQVRTVTAGDLADCGIAPEKVVPAEVAQWTCDGFDGQTPGTYTFTGRLAASDVFSNPQGLTASANVRVKQQATPATDKPHSVDFTQVNITDEFWAARQKQFICEVIPVGIQRLEETGAIDNFINATKKNNGEPHGSASVGAASDSDVFKVVEGMCYALQLDAQGDAEILAGQQAIRDKLEDWIPYFVGSMDQDGYLNTWFILNPGRWTNYHAHELYVCGHFYEAAVAHYRATGDSRLFDMAVKSADYIDSKFGPGKWKQVPGHQEIELALVKLANLCNEIGVKDGVDYTENAVRYINLAKFFLDTRGDWEGRLWEVWSPAWEANKGEYNQDHMPLKDQREAVGHAVRALYTYIAMADVDLQMGDSAYNDALLALWEDVTHRKSYITGGVGIAVGNEGFGDPYQLPNDGAYCETCAQVADMMWNQRMNLLYGDSKYGDQMELLLYNSIISGVNMDGNRFFYQNPMSSGGGLERSEWFYGVPCCPTNLMRSVMSLGGYIYNQEKDTVTMNLYIGNEADLTVDGKAVRLTTETNMPWAGSSTITVDANEPTAMTLKLRIPNWATADSSAKLNGEPISLTADEEGYLVLSRTWNAGDKIELDFGMEAQVVENDPNVATNEGLNAIKRGPIVYAAEQADNEGSLKMYFYDRDDITMSTEWVENLVGDADPYGTKGVLKIKVDGAKYTTAGGDRDATLTLIPYYAWANRGPGQMLVYLPSKSVGGGHALEFYAQPTASFTNSNGIDRVDHLNDGDPSAESRWTSYNGDNVLINPWVQYDFGTDVTIWGCNVQWYDDGGGVQTPDGAQVLYWDETAGEFLPVELVEGSLTSYLFQPVQTSKLRLQIQNDVKRVAPGITDWSLLGSMDPVDFDDISLNGIQYSTGREAIDYGTEYHTFNVATFTPVTSIQFRLLMNSEHPMGLREFRLMSRLQAAAGEYVEGQATLAASYTGAGSTAAINNGFFEGGSDENAATDQWSTWPQSGEHWVTFTFAQPQTICQAEAFWYWASWDDGVVKPDSWKLQYFADGQWKDVGMQYASVEDFAEDTMDYEVVLPEGAEVPEVIAASDDAYAKVKVEQAEAVPGTATITLTSLIGSDVEKVYTVHFTYGGEQPSDVDKSYLEALIAVTDGKYEEERFTADSWAAFDEALTAAKDVVENDAATQEDVLSAYLDLVMARDGLTYAPD</sequence>
<dbReference type="Gene3D" id="2.60.120.560">
    <property type="entry name" value="Exo-inulinase, domain 1"/>
    <property type="match status" value="2"/>
</dbReference>
<feature type="chain" id="PRO_5038077849" evidence="1">
    <location>
        <begin position="30"/>
        <end position="2739"/>
    </location>
</feature>
<evidence type="ECO:0000256" key="1">
    <source>
        <dbReference type="SAM" id="SignalP"/>
    </source>
</evidence>
<name>A0A926DYJ5_9FIRM</name>
<dbReference type="Pfam" id="PF20737">
    <property type="entry name" value="Glyco_hydro127C"/>
    <property type="match status" value="2"/>
</dbReference>
<evidence type="ECO:0000259" key="2">
    <source>
        <dbReference type="Pfam" id="PF06439"/>
    </source>
</evidence>
<dbReference type="InterPro" id="IPR049174">
    <property type="entry name" value="Beta-AFase-like"/>
</dbReference>
<feature type="signal peptide" evidence="1">
    <location>
        <begin position="1"/>
        <end position="29"/>
    </location>
</feature>
<organism evidence="6 7">
    <name type="scientific">Ligaoa zhengdingensis</name>
    <dbReference type="NCBI Taxonomy" id="2763658"/>
    <lineage>
        <taxon>Bacteria</taxon>
        <taxon>Bacillati</taxon>
        <taxon>Bacillota</taxon>
        <taxon>Clostridia</taxon>
        <taxon>Eubacteriales</taxon>
        <taxon>Oscillospiraceae</taxon>
        <taxon>Ligaoa</taxon>
    </lineage>
</organism>
<evidence type="ECO:0000259" key="5">
    <source>
        <dbReference type="Pfam" id="PF20737"/>
    </source>
</evidence>
<accession>A0A926DYJ5</accession>
<dbReference type="Pfam" id="PF06439">
    <property type="entry name" value="3keto-disac_hyd"/>
    <property type="match status" value="2"/>
</dbReference>
<dbReference type="Gene3D" id="2.60.120.260">
    <property type="entry name" value="Galactose-binding domain-like"/>
    <property type="match status" value="4"/>
</dbReference>
<dbReference type="PANTHER" id="PTHR43465:SF2">
    <property type="entry name" value="DUF1680 DOMAIN PROTEIN (AFU_ORTHOLOGUE AFUA_1G08910)"/>
    <property type="match status" value="1"/>
</dbReference>
<comment type="caution">
    <text evidence="6">The sequence shown here is derived from an EMBL/GenBank/DDBJ whole genome shotgun (WGS) entry which is preliminary data.</text>
</comment>
<feature type="domain" description="Non-reducing end beta-L-arabinofuranosidase-like GH127 C-terminal" evidence="5">
    <location>
        <begin position="858"/>
        <end position="961"/>
    </location>
</feature>
<dbReference type="GO" id="GO:0005975">
    <property type="term" value="P:carbohydrate metabolic process"/>
    <property type="evidence" value="ECO:0007669"/>
    <property type="project" value="InterPro"/>
</dbReference>
<feature type="domain" description="3-keto-alpha-glucoside-1,2-lyase/3-keto-2-hydroxy-glucal hydratase" evidence="2">
    <location>
        <begin position="95"/>
        <end position="238"/>
    </location>
</feature>
<dbReference type="Pfam" id="PF07944">
    <property type="entry name" value="Beta-AFase-like_GH127_cat"/>
    <property type="match status" value="2"/>
</dbReference>
<dbReference type="SUPFAM" id="SSF48208">
    <property type="entry name" value="Six-hairpin glycosidases"/>
    <property type="match status" value="2"/>
</dbReference>
<evidence type="ECO:0000313" key="7">
    <source>
        <dbReference type="Proteomes" id="UP000653127"/>
    </source>
</evidence>
<keyword evidence="7" id="KW-1185">Reference proteome</keyword>
<feature type="domain" description="Non-reducing end beta-L-arabinofuranosidase-like GH127 middle" evidence="4">
    <location>
        <begin position="760"/>
        <end position="856"/>
    </location>
</feature>
<dbReference type="RefSeq" id="WP_249283803.1">
    <property type="nucleotide sequence ID" value="NZ_JACRST010000042.1"/>
</dbReference>
<dbReference type="GO" id="GO:0016787">
    <property type="term" value="F:hydrolase activity"/>
    <property type="evidence" value="ECO:0007669"/>
    <property type="project" value="UniProtKB-KW"/>
</dbReference>
<gene>
    <name evidence="6" type="ORF">H8711_12880</name>
</gene>
<dbReference type="InterPro" id="IPR008979">
    <property type="entry name" value="Galactose-bd-like_sf"/>
</dbReference>
<dbReference type="PANTHER" id="PTHR43465">
    <property type="entry name" value="DUF1680 DOMAIN PROTEIN (AFU_ORTHOLOGUE AFUA_1G08910)"/>
    <property type="match status" value="1"/>
</dbReference>
<feature type="domain" description="Non-reducing end beta-L-arabinofuranosidase-like GH127 middle" evidence="4">
    <location>
        <begin position="2066"/>
        <end position="2163"/>
    </location>
</feature>
<evidence type="ECO:0000259" key="3">
    <source>
        <dbReference type="Pfam" id="PF07944"/>
    </source>
</evidence>
<keyword evidence="1" id="KW-0732">Signal</keyword>
<keyword evidence="6" id="KW-0378">Hydrolase</keyword>
<feature type="domain" description="Non-reducing end beta-L-arabinofuranosidase-like GH127 C-terminal" evidence="5">
    <location>
        <begin position="2166"/>
        <end position="2275"/>
    </location>
</feature>
<dbReference type="EMBL" id="JACRST010000042">
    <property type="protein sequence ID" value="MBC8547808.1"/>
    <property type="molecule type" value="Genomic_DNA"/>
</dbReference>
<proteinExistence type="predicted"/>
<dbReference type="InterPro" id="IPR008928">
    <property type="entry name" value="6-hairpin_glycosidase_sf"/>
</dbReference>
<feature type="domain" description="Non-reducing end beta-L-arabinofuranosidase-like GH127 catalytic" evidence="3">
    <location>
        <begin position="344"/>
        <end position="749"/>
    </location>
</feature>
<dbReference type="Gene3D" id="1.20.1270.70">
    <property type="entry name" value="Designed single chain three-helix bundle"/>
    <property type="match status" value="1"/>
</dbReference>
<dbReference type="InterPro" id="IPR049046">
    <property type="entry name" value="Beta-AFase-like_GH127_middle"/>
</dbReference>